<evidence type="ECO:0000313" key="2">
    <source>
        <dbReference type="EMBL" id="KAG7096364.1"/>
    </source>
</evidence>
<comment type="caution">
    <text evidence="2">The sequence shown here is derived from an EMBL/GenBank/DDBJ whole genome shotgun (WGS) entry which is preliminary data.</text>
</comment>
<dbReference type="PANTHER" id="PTHR33099:SF7">
    <property type="entry name" value="MYND-TYPE DOMAIN-CONTAINING PROTEIN"/>
    <property type="match status" value="1"/>
</dbReference>
<dbReference type="EMBL" id="CM032182">
    <property type="protein sequence ID" value="KAG7096364.1"/>
    <property type="molecule type" value="Genomic_DNA"/>
</dbReference>
<dbReference type="Proteomes" id="UP001049176">
    <property type="component" value="Chromosome 2"/>
</dbReference>
<dbReference type="KEGG" id="more:E1B28_003808"/>
<dbReference type="PANTHER" id="PTHR33099">
    <property type="entry name" value="FE2OG DIOXYGENASE DOMAIN-CONTAINING PROTEIN"/>
    <property type="match status" value="1"/>
</dbReference>
<dbReference type="RefSeq" id="XP_043012834.1">
    <property type="nucleotide sequence ID" value="XM_043148242.1"/>
</dbReference>
<dbReference type="AlphaFoldDB" id="A0A9P7UXA8"/>
<keyword evidence="3" id="KW-1185">Reference proteome</keyword>
<gene>
    <name evidence="2" type="ORF">E1B28_003808</name>
</gene>
<sequence length="547" mass="62117">MKHSRSESQDPSVNSDKKQKTHDEINQNQNHSRSIRTAFDIKFALSEVRMIFRPIGNVVTVWPFKNHPVPKKNEREILDELSKLSKKANKVSKPYCVGTLKDPFYLEVTYPGCEFKCDDLRYDSYKDAIQKWLENAPVSGFGDNRVLETKVDPDVRRACEIPADGFKVKKELLKTIEKIWSSNFHPANVRVEPYKIHIYGKGGHFKSHRDTPEKLLVGTFLLGIDDTTMIPEKFYDDSDFDEEIDFESDEEVDCDDESDIYTESSDNDAEDDQAVDGDQVAEGGRAVEGDQVQVESDRDAEGDRDIEAHLDAGSRGVKAKSGFNGRAGNFCIGNIQRTAKTGQWVAFYPDVPHSVEPLVRGYRAAIAFKIYSQKDVNISEEVSRRYPSVVEQTRAVLSKIEGPYGIVLQHHYPMGTDADDLVGVDAVILSAAKQVRSNTVRVIPIMVRIDEERIDKYPIHDLESCIDARVYPFTHHHVDICLVRSDDHTKESIAWIQNVKNLPFFSWDFKNKSVKWSSEEDEINHTGNESDGTRETSVYLAYAIVVL</sequence>
<feature type="region of interest" description="Disordered" evidence="1">
    <location>
        <begin position="1"/>
        <end position="31"/>
    </location>
</feature>
<feature type="region of interest" description="Disordered" evidence="1">
    <location>
        <begin position="246"/>
        <end position="304"/>
    </location>
</feature>
<reference evidence="2" key="1">
    <citation type="journal article" date="2021" name="Genome Biol. Evol.">
        <title>The assembled and annotated genome of the fairy-ring fungus Marasmius oreades.</title>
        <authorList>
            <person name="Hiltunen M."/>
            <person name="Ament-Velasquez S.L."/>
            <person name="Johannesson H."/>
        </authorList>
    </citation>
    <scope>NUCLEOTIDE SEQUENCE</scope>
    <source>
        <strain evidence="2">03SP1</strain>
    </source>
</reference>
<organism evidence="2 3">
    <name type="scientific">Marasmius oreades</name>
    <name type="common">fairy-ring Marasmius</name>
    <dbReference type="NCBI Taxonomy" id="181124"/>
    <lineage>
        <taxon>Eukaryota</taxon>
        <taxon>Fungi</taxon>
        <taxon>Dikarya</taxon>
        <taxon>Basidiomycota</taxon>
        <taxon>Agaricomycotina</taxon>
        <taxon>Agaricomycetes</taxon>
        <taxon>Agaricomycetidae</taxon>
        <taxon>Agaricales</taxon>
        <taxon>Marasmiineae</taxon>
        <taxon>Marasmiaceae</taxon>
        <taxon>Marasmius</taxon>
    </lineage>
</organism>
<accession>A0A9P7UXA8</accession>
<evidence type="ECO:0000313" key="3">
    <source>
        <dbReference type="Proteomes" id="UP001049176"/>
    </source>
</evidence>
<dbReference type="GeneID" id="66072884"/>
<name>A0A9P7UXA8_9AGAR</name>
<dbReference type="OrthoDB" id="3058546at2759"/>
<feature type="compositionally biased region" description="Acidic residues" evidence="1">
    <location>
        <begin position="246"/>
        <end position="275"/>
    </location>
</feature>
<protein>
    <recommendedName>
        <fullName evidence="4">Prolyl 4-hydroxylase alpha subunit Fe(2+) 2OG dioxygenase domain-containing protein</fullName>
    </recommendedName>
</protein>
<evidence type="ECO:0000256" key="1">
    <source>
        <dbReference type="SAM" id="MobiDB-lite"/>
    </source>
</evidence>
<proteinExistence type="predicted"/>
<evidence type="ECO:0008006" key="4">
    <source>
        <dbReference type="Google" id="ProtNLM"/>
    </source>
</evidence>
<feature type="compositionally biased region" description="Basic and acidic residues" evidence="1">
    <location>
        <begin position="15"/>
        <end position="25"/>
    </location>
</feature>
<feature type="compositionally biased region" description="Basic and acidic residues" evidence="1">
    <location>
        <begin position="295"/>
        <end position="304"/>
    </location>
</feature>